<feature type="region of interest" description="Disordered" evidence="1">
    <location>
        <begin position="1"/>
        <end position="25"/>
    </location>
</feature>
<feature type="region of interest" description="Disordered" evidence="1">
    <location>
        <begin position="56"/>
        <end position="76"/>
    </location>
</feature>
<proteinExistence type="predicted"/>
<evidence type="ECO:0000256" key="1">
    <source>
        <dbReference type="SAM" id="MobiDB-lite"/>
    </source>
</evidence>
<dbReference type="EMBL" id="JAGIOD010000002">
    <property type="protein sequence ID" value="MBP2383890.1"/>
    <property type="molecule type" value="Genomic_DNA"/>
</dbReference>
<evidence type="ECO:0000313" key="3">
    <source>
        <dbReference type="Proteomes" id="UP001519290"/>
    </source>
</evidence>
<reference evidence="2 3" key="1">
    <citation type="submission" date="2021-03" db="EMBL/GenBank/DDBJ databases">
        <title>Sequencing the genomes of 1000 actinobacteria strains.</title>
        <authorList>
            <person name="Klenk H.-P."/>
        </authorList>
    </citation>
    <scope>NUCLEOTIDE SEQUENCE [LARGE SCALE GENOMIC DNA]</scope>
    <source>
        <strain evidence="2 3">DSM 14566</strain>
    </source>
</reference>
<accession>A0ABS4X634</accession>
<evidence type="ECO:0000313" key="2">
    <source>
        <dbReference type="EMBL" id="MBP2383890.1"/>
    </source>
</evidence>
<gene>
    <name evidence="2" type="ORF">JOF43_003879</name>
</gene>
<comment type="caution">
    <text evidence="2">The sequence shown here is derived from an EMBL/GenBank/DDBJ whole genome shotgun (WGS) entry which is preliminary data.</text>
</comment>
<dbReference type="Proteomes" id="UP001519290">
    <property type="component" value="Unassembled WGS sequence"/>
</dbReference>
<sequence>MTGLRAGADADSPTRTVGGAAAGLPTIEHAERVQSLDNVFSVDELRERCTHVAAELGSETEEQASSGEWKHPPLGGGREKVSTCLHCDGTVVRLTAVPHRKAARP</sequence>
<name>A0ABS4X634_9MICO</name>
<protein>
    <submittedName>
        <fullName evidence="2">Uncharacterized protein</fullName>
    </submittedName>
</protein>
<keyword evidence="3" id="KW-1185">Reference proteome</keyword>
<organism evidence="2 3">
    <name type="scientific">Brachybacterium sacelli</name>
    <dbReference type="NCBI Taxonomy" id="173364"/>
    <lineage>
        <taxon>Bacteria</taxon>
        <taxon>Bacillati</taxon>
        <taxon>Actinomycetota</taxon>
        <taxon>Actinomycetes</taxon>
        <taxon>Micrococcales</taxon>
        <taxon>Dermabacteraceae</taxon>
        <taxon>Brachybacterium</taxon>
    </lineage>
</organism>